<accession>A0A2P2IN12</accession>
<sequence>MEIVLGCALLLYFPMSVIYTKVKLSLVVKTKKNCLFTSYANRRRKKIKNIFLTLQAIIIYLHGKSLDIAN</sequence>
<name>A0A2P2IN12_RHIMU</name>
<evidence type="ECO:0000313" key="1">
    <source>
        <dbReference type="EMBL" id="MBW82614.1"/>
    </source>
</evidence>
<dbReference type="AlphaFoldDB" id="A0A2P2IN12"/>
<reference evidence="1" key="1">
    <citation type="submission" date="2018-02" db="EMBL/GenBank/DDBJ databases">
        <title>Rhizophora mucronata_Transcriptome.</title>
        <authorList>
            <person name="Meera S.P."/>
            <person name="Sreeshan A."/>
            <person name="Augustine A."/>
        </authorList>
    </citation>
    <scope>NUCLEOTIDE SEQUENCE</scope>
    <source>
        <tissue evidence="1">Leaf</tissue>
    </source>
</reference>
<protein>
    <submittedName>
        <fullName evidence="1">Uncharacterized protein</fullName>
    </submittedName>
</protein>
<dbReference type="EMBL" id="GGEC01002131">
    <property type="protein sequence ID" value="MBW82614.1"/>
    <property type="molecule type" value="Transcribed_RNA"/>
</dbReference>
<proteinExistence type="predicted"/>
<organism evidence="1">
    <name type="scientific">Rhizophora mucronata</name>
    <name type="common">Asiatic mangrove</name>
    <dbReference type="NCBI Taxonomy" id="61149"/>
    <lineage>
        <taxon>Eukaryota</taxon>
        <taxon>Viridiplantae</taxon>
        <taxon>Streptophyta</taxon>
        <taxon>Embryophyta</taxon>
        <taxon>Tracheophyta</taxon>
        <taxon>Spermatophyta</taxon>
        <taxon>Magnoliopsida</taxon>
        <taxon>eudicotyledons</taxon>
        <taxon>Gunneridae</taxon>
        <taxon>Pentapetalae</taxon>
        <taxon>rosids</taxon>
        <taxon>fabids</taxon>
        <taxon>Malpighiales</taxon>
        <taxon>Rhizophoraceae</taxon>
        <taxon>Rhizophora</taxon>
    </lineage>
</organism>